<dbReference type="SUPFAM" id="SSF52540">
    <property type="entry name" value="P-loop containing nucleoside triphosphate hydrolases"/>
    <property type="match status" value="1"/>
</dbReference>
<evidence type="ECO:0000256" key="1">
    <source>
        <dbReference type="ARBA" id="ARBA00022679"/>
    </source>
</evidence>
<gene>
    <name evidence="3" type="ORF">EFL26_21225</name>
</gene>
<dbReference type="InterPro" id="IPR037359">
    <property type="entry name" value="NST/OST"/>
</dbReference>
<feature type="region of interest" description="Disordered" evidence="2">
    <location>
        <begin position="307"/>
        <end position="342"/>
    </location>
</feature>
<dbReference type="OrthoDB" id="4508169at2"/>
<organism evidence="3 4">
    <name type="scientific">Nocardioides pocheonensis</name>
    <dbReference type="NCBI Taxonomy" id="661485"/>
    <lineage>
        <taxon>Bacteria</taxon>
        <taxon>Bacillati</taxon>
        <taxon>Actinomycetota</taxon>
        <taxon>Actinomycetes</taxon>
        <taxon>Propionibacteriales</taxon>
        <taxon>Nocardioidaceae</taxon>
        <taxon>Nocardioides</taxon>
    </lineage>
</organism>
<dbReference type="AlphaFoldDB" id="A0A3N0GGV5"/>
<dbReference type="InterPro" id="IPR027417">
    <property type="entry name" value="P-loop_NTPase"/>
</dbReference>
<feature type="compositionally biased region" description="Polar residues" evidence="2">
    <location>
        <begin position="325"/>
        <end position="342"/>
    </location>
</feature>
<reference evidence="3 4" key="1">
    <citation type="submission" date="2018-11" db="EMBL/GenBank/DDBJ databases">
        <authorList>
            <person name="Li F."/>
        </authorList>
    </citation>
    <scope>NUCLEOTIDE SEQUENCE [LARGE SCALE GENOMIC DNA]</scope>
    <source>
        <strain evidence="3 4">Gsoil 818</strain>
    </source>
</reference>
<name>A0A3N0GGV5_9ACTN</name>
<protein>
    <submittedName>
        <fullName evidence="3">Sulfotransferase</fullName>
    </submittedName>
</protein>
<sequence>MRGLPRWPDFFIAGAPKAGTTALHSALVGVPGIALSSPKEPKFFLCDGSPPPRARHRGPGDAHSRQEWVWRESDYLRLWAGAPDEAVRGESTPFYLHDREAHRRIAAVAPHAKFVVLLRDPVDRAYSNWMHLWSDGLEPEPDFVRAVGLEASRLRRGWAPFWAYRGLGRYGEQLEHLFRHFDRAQVLVLRYRALVDQPDETVAAVLRFLGVPAGPAHLVPHDNTRPLRPDTLRTRSLARLVRAGAAAGAYAPPQVWRNVSRPLLRELHRKGTHRPDLTPEQRRLVLEPMLADLDVLERVTGQSFEDWRGESGRGSFTARVKEKAQSTSSVTKSWAPSGRASS</sequence>
<keyword evidence="1 3" id="KW-0808">Transferase</keyword>
<comment type="caution">
    <text evidence="3">The sequence shown here is derived from an EMBL/GenBank/DDBJ whole genome shotgun (WGS) entry which is preliminary data.</text>
</comment>
<evidence type="ECO:0000256" key="2">
    <source>
        <dbReference type="SAM" id="MobiDB-lite"/>
    </source>
</evidence>
<accession>A0A3N0GGV5</accession>
<evidence type="ECO:0000313" key="4">
    <source>
        <dbReference type="Proteomes" id="UP000279994"/>
    </source>
</evidence>
<dbReference type="Pfam" id="PF13469">
    <property type="entry name" value="Sulfotransfer_3"/>
    <property type="match status" value="1"/>
</dbReference>
<dbReference type="PANTHER" id="PTHR10605:SF56">
    <property type="entry name" value="BIFUNCTIONAL HEPARAN SULFATE N-DEACETYLASE_N-SULFOTRANSFERASE"/>
    <property type="match status" value="1"/>
</dbReference>
<keyword evidence="4" id="KW-1185">Reference proteome</keyword>
<dbReference type="EMBL" id="RJSF01000047">
    <property type="protein sequence ID" value="RNM11687.1"/>
    <property type="molecule type" value="Genomic_DNA"/>
</dbReference>
<proteinExistence type="predicted"/>
<dbReference type="PANTHER" id="PTHR10605">
    <property type="entry name" value="HEPARAN SULFATE SULFOTRANSFERASE"/>
    <property type="match status" value="1"/>
</dbReference>
<dbReference type="Proteomes" id="UP000279994">
    <property type="component" value="Unassembled WGS sequence"/>
</dbReference>
<dbReference type="GO" id="GO:0008146">
    <property type="term" value="F:sulfotransferase activity"/>
    <property type="evidence" value="ECO:0007669"/>
    <property type="project" value="InterPro"/>
</dbReference>
<evidence type="ECO:0000313" key="3">
    <source>
        <dbReference type="EMBL" id="RNM11687.1"/>
    </source>
</evidence>
<dbReference type="Gene3D" id="3.40.50.300">
    <property type="entry name" value="P-loop containing nucleotide triphosphate hydrolases"/>
    <property type="match status" value="1"/>
</dbReference>